<dbReference type="InterPro" id="IPR011330">
    <property type="entry name" value="Glyco_hydro/deAcase_b/a-brl"/>
</dbReference>
<gene>
    <name evidence="2" type="ORF">DENOEST_2424</name>
</gene>
<dbReference type="GO" id="GO:0005975">
    <property type="term" value="P:carbohydrate metabolic process"/>
    <property type="evidence" value="ECO:0007669"/>
    <property type="project" value="InterPro"/>
</dbReference>
<dbReference type="Pfam" id="PF01522">
    <property type="entry name" value="Polysacc_deac_1"/>
    <property type="match status" value="1"/>
</dbReference>
<protein>
    <submittedName>
        <fullName evidence="2">Chitooligosaccharide deacetylase</fullName>
    </submittedName>
</protein>
<evidence type="ECO:0000313" key="3">
    <source>
        <dbReference type="Proteomes" id="UP000515733"/>
    </source>
</evidence>
<accession>A0A6S6XXI6</accession>
<dbReference type="PANTHER" id="PTHR43123:SF4">
    <property type="entry name" value="POLYSACCHARIDE DEACETYLASE"/>
    <property type="match status" value="1"/>
</dbReference>
<organism evidence="2 3">
    <name type="scientific">Denitratisoma oestradiolicum</name>
    <dbReference type="NCBI Taxonomy" id="311182"/>
    <lineage>
        <taxon>Bacteria</taxon>
        <taxon>Pseudomonadati</taxon>
        <taxon>Pseudomonadota</taxon>
        <taxon>Betaproteobacteria</taxon>
        <taxon>Nitrosomonadales</taxon>
        <taxon>Sterolibacteriaceae</taxon>
        <taxon>Denitratisoma</taxon>
    </lineage>
</organism>
<feature type="domain" description="NodB homology" evidence="1">
    <location>
        <begin position="84"/>
        <end position="192"/>
    </location>
</feature>
<dbReference type="PANTHER" id="PTHR43123">
    <property type="entry name" value="POLYSACCHARIDE DEACETYLASE-RELATED"/>
    <property type="match status" value="1"/>
</dbReference>
<dbReference type="InterPro" id="IPR002509">
    <property type="entry name" value="NODB_dom"/>
</dbReference>
<dbReference type="CDD" id="cd10979">
    <property type="entry name" value="CE4_PuuE_like"/>
    <property type="match status" value="1"/>
</dbReference>
<evidence type="ECO:0000259" key="1">
    <source>
        <dbReference type="Pfam" id="PF01522"/>
    </source>
</evidence>
<dbReference type="SUPFAM" id="SSF88713">
    <property type="entry name" value="Glycoside hydrolase/deacetylase"/>
    <property type="match status" value="1"/>
</dbReference>
<dbReference type="Gene3D" id="3.20.20.370">
    <property type="entry name" value="Glycoside hydrolase/deacetylase"/>
    <property type="match status" value="1"/>
</dbReference>
<reference evidence="2 3" key="1">
    <citation type="submission" date="2020-03" db="EMBL/GenBank/DDBJ databases">
        <authorList>
            <consortium name="Genoscope - CEA"/>
            <person name="William W."/>
        </authorList>
    </citation>
    <scope>NUCLEOTIDE SEQUENCE [LARGE SCALE GENOMIC DNA]</scope>
    <source>
        <strain evidence="3">DSM 16959</strain>
    </source>
</reference>
<dbReference type="Proteomes" id="UP000515733">
    <property type="component" value="Chromosome"/>
</dbReference>
<dbReference type="KEGG" id="doe:DENOEST_2424"/>
<evidence type="ECO:0000313" key="2">
    <source>
        <dbReference type="EMBL" id="CAB1369589.1"/>
    </source>
</evidence>
<dbReference type="AlphaFoldDB" id="A0A6S6XXI6"/>
<sequence>MTADAQLLNYPMRRYGMDHDRYTWDMLTNRSPIRWPGDKRLALWVQVNAQFFPLNPTGKPVAIPGNMTMPYPDLRHYTLRDYGHRVGIYRFLKAFEQYGVVPTYAINARLAQHYPGLVAELADGAGEIIGHSWSMDTAHAGGLMEEDERQLIARSLDVLGQSVGKPIRGWLSPGKLQSQNTPDLLAEAGIEYFCDWVNDELPYRFNTRGGSLWSMPLSTEIEDRFLIMDNLHSAESWAQQVMDACDYLSQESAHQGGRILALTLHPWVLGQPHRISQLERVLEYVSSQTHVWSASAGEILADFVAQENDIASPRGTT</sequence>
<dbReference type="EMBL" id="LR778301">
    <property type="protein sequence ID" value="CAB1369589.1"/>
    <property type="molecule type" value="Genomic_DNA"/>
</dbReference>
<dbReference type="RefSeq" id="WP_145771989.1">
    <property type="nucleotide sequence ID" value="NZ_LR778301.1"/>
</dbReference>
<proteinExistence type="predicted"/>
<dbReference type="GO" id="GO:0016810">
    <property type="term" value="F:hydrolase activity, acting on carbon-nitrogen (but not peptide) bonds"/>
    <property type="evidence" value="ECO:0007669"/>
    <property type="project" value="InterPro"/>
</dbReference>
<name>A0A6S6XXI6_9PROT</name>
<keyword evidence="3" id="KW-1185">Reference proteome</keyword>
<dbReference type="OrthoDB" id="9787041at2"/>